<dbReference type="RefSeq" id="WP_253019733.1">
    <property type="nucleotide sequence ID" value="NZ_JAOSHN010000002.1"/>
</dbReference>
<dbReference type="CDD" id="cd00130">
    <property type="entry name" value="PAS"/>
    <property type="match status" value="1"/>
</dbReference>
<name>A0A9J6QVF5_9FIRM</name>
<feature type="domain" description="PAC" evidence="17">
    <location>
        <begin position="389"/>
        <end position="440"/>
    </location>
</feature>
<keyword evidence="12" id="KW-0175">Coiled coil</keyword>
<comment type="catalytic activity">
    <reaction evidence="1">
        <text>ATP + protein L-histidine = ADP + protein N-phospho-L-histidine.</text>
        <dbReference type="EC" id="2.7.13.3"/>
    </reaction>
</comment>
<dbReference type="SUPFAM" id="SSF55785">
    <property type="entry name" value="PYP-like sensor domain (PAS domain)"/>
    <property type="match status" value="1"/>
</dbReference>
<dbReference type="InterPro" id="IPR013655">
    <property type="entry name" value="PAS_fold_3"/>
</dbReference>
<dbReference type="InterPro" id="IPR036890">
    <property type="entry name" value="HATPase_C_sf"/>
</dbReference>
<dbReference type="EC" id="2.7.13.3" evidence="3"/>
<dbReference type="InterPro" id="IPR011006">
    <property type="entry name" value="CheY-like_superfamily"/>
</dbReference>
<feature type="domain" description="Response regulatory" evidence="15">
    <location>
        <begin position="842"/>
        <end position="962"/>
    </location>
</feature>
<dbReference type="SMART" id="SM00387">
    <property type="entry name" value="HATPase_c"/>
    <property type="match status" value="1"/>
</dbReference>
<keyword evidence="7" id="KW-0418">Kinase</keyword>
<dbReference type="Gene3D" id="3.30.565.10">
    <property type="entry name" value="Histidine kinase-like ATPase, C-terminal domain"/>
    <property type="match status" value="1"/>
</dbReference>
<dbReference type="SUPFAM" id="SSF47384">
    <property type="entry name" value="Homodimeric domain of signal transducing histidine kinase"/>
    <property type="match status" value="1"/>
</dbReference>
<dbReference type="SUPFAM" id="SSF55874">
    <property type="entry name" value="ATPase domain of HSP90 chaperone/DNA topoisomerase II/histidine kinase"/>
    <property type="match status" value="1"/>
</dbReference>
<organism evidence="18 19">
    <name type="scientific">Hominibacterium faecale</name>
    <dbReference type="NCBI Taxonomy" id="2839743"/>
    <lineage>
        <taxon>Bacteria</taxon>
        <taxon>Bacillati</taxon>
        <taxon>Bacillota</taxon>
        <taxon>Clostridia</taxon>
        <taxon>Peptostreptococcales</taxon>
        <taxon>Anaerovoracaceae</taxon>
        <taxon>Hominibacterium</taxon>
    </lineage>
</organism>
<dbReference type="InterPro" id="IPR003594">
    <property type="entry name" value="HATPase_dom"/>
</dbReference>
<dbReference type="InterPro" id="IPR035965">
    <property type="entry name" value="PAS-like_dom_sf"/>
</dbReference>
<sequence>MMISNIWKKTALAAVLIASLLCSVTVLYIKDVKNQLWQESINTITESTKQGTSGLGLLLSKDFQSLETISSYLSKITSNDSKTLNNLLRTQTEGGIRLYLSNGQWIPSGLADAQAADSLEKNQNTEGVVDPHISSTSGVNVIDLYRKVTFSDGRNGYLIKEYEVRNIADRFSLSFYNNEGFSYIADHDGEILIRSSHPNSNKTVKNLFDMLPEDENDLQTINQFQKSLQKKENGWALFNYNQEATVFCYVPLKHATDWYLISIIPEDIISEQSNKILARTMVLMIAVILGIAALVLFYLWHGRKANRKLKSQANYISHLYNSIPEGIAVVTIDAPHQFIQLNKEGLRMVHYRQDDVDTKGMLLSTIIHPDDMEETERIFKNAVERGTKQTFLNRIFRTDGSYFWSSGIVEKTMDENGKPVLVATFHDVTKEKLAEEEEEKEKLLERRTLLSAISNAYPVIISINLSADQIDVLYFEQELKIDMGNPRSYTDLYDAFGRILESDAKEEYEKRFSIDRLKEILGKKKKEVFIEARALLTDGKQHWISAQIIHVDNPYSEEQMAILLSRRVDEQKYEEEQNRKMMQSALENANAANEAKSRFLSNMSHDIRTPMNAIVGMTTIAKAHLDDRERIKDCLDKIDLSSTHLLNLINDVLDMSKIESGKLIMREEPFNLAELLIETVNLVRPQAKSHDLEIDVRLAPLRNEQIIGDPLRLRQICLNIFSNAVKYTLAGGRILIEAEQLSSTRKGYGMYQIRCTDTGIGMSKEFQEKLFLPFERVQDSSTRWIAGTGLGMAITKNIIDMMNGHIDVKSQTGKGSVFTVTLSLKLEEARQEMVPEFWIGARALIIDDDRQACSAAIEILRDMGIEAHCTDSGKTALEMIRRAQEDDQAYKVILLDWKMPEMDGAETAVQIRKIVGSEVPIIFLTAYDWSEIEEDVKEKGVTGFLSKPFYRSNFCYLLNELNDRGEEGPVIDWADQYSNKRILLVEDNMLNMEIASELLKEADIQIEEAFNGDEAVNKFEDSPEGYYDLILMDIQMPVMDGYQAASYIRGLKRSDAQDIPIVAMTANAFAEDVQEALRAGMNDHIAKPIDIEVLNRTLQKWLL</sequence>
<evidence type="ECO:0000256" key="11">
    <source>
        <dbReference type="PROSITE-ProRule" id="PRU00169"/>
    </source>
</evidence>
<evidence type="ECO:0000256" key="1">
    <source>
        <dbReference type="ARBA" id="ARBA00000085"/>
    </source>
</evidence>
<dbReference type="EMBL" id="JAOSHN010000002">
    <property type="protein sequence ID" value="MCU7378054.1"/>
    <property type="molecule type" value="Genomic_DNA"/>
</dbReference>
<dbReference type="InterPro" id="IPR000014">
    <property type="entry name" value="PAS"/>
</dbReference>
<dbReference type="InterPro" id="IPR004358">
    <property type="entry name" value="Sig_transdc_His_kin-like_C"/>
</dbReference>
<dbReference type="PROSITE" id="PS50113">
    <property type="entry name" value="PAC"/>
    <property type="match status" value="1"/>
</dbReference>
<dbReference type="FunFam" id="3.30.565.10:FF:000010">
    <property type="entry name" value="Sensor histidine kinase RcsC"/>
    <property type="match status" value="1"/>
</dbReference>
<evidence type="ECO:0000256" key="6">
    <source>
        <dbReference type="ARBA" id="ARBA00022679"/>
    </source>
</evidence>
<feature type="modified residue" description="4-aspartylphosphate" evidence="11">
    <location>
        <position position="896"/>
    </location>
</feature>
<evidence type="ECO:0000256" key="4">
    <source>
        <dbReference type="ARBA" id="ARBA00018672"/>
    </source>
</evidence>
<keyword evidence="13" id="KW-0812">Transmembrane</keyword>
<dbReference type="Gene3D" id="3.30.450.20">
    <property type="entry name" value="PAS domain"/>
    <property type="match status" value="2"/>
</dbReference>
<dbReference type="CDD" id="cd00082">
    <property type="entry name" value="HisKA"/>
    <property type="match status" value="1"/>
</dbReference>
<dbReference type="NCBIfam" id="TIGR00229">
    <property type="entry name" value="sensory_box"/>
    <property type="match status" value="1"/>
</dbReference>
<dbReference type="Pfam" id="PF02518">
    <property type="entry name" value="HATPase_c"/>
    <property type="match status" value="1"/>
</dbReference>
<dbReference type="InterPro" id="IPR005467">
    <property type="entry name" value="His_kinase_dom"/>
</dbReference>
<dbReference type="CDD" id="cd12912">
    <property type="entry name" value="PDC2_MCP_like"/>
    <property type="match status" value="1"/>
</dbReference>
<keyword evidence="13" id="KW-1133">Transmembrane helix</keyword>
<evidence type="ECO:0000256" key="12">
    <source>
        <dbReference type="SAM" id="Coils"/>
    </source>
</evidence>
<feature type="coiled-coil region" evidence="12">
    <location>
        <begin position="426"/>
        <end position="453"/>
    </location>
</feature>
<comment type="similarity">
    <text evidence="2">In the N-terminal section; belongs to the phytochrome family.</text>
</comment>
<keyword evidence="6" id="KW-0808">Transferase</keyword>
<evidence type="ECO:0000259" key="14">
    <source>
        <dbReference type="PROSITE" id="PS50109"/>
    </source>
</evidence>
<protein>
    <recommendedName>
        <fullName evidence="10">Circadian input-output histidine kinase CikA</fullName>
        <ecNumber evidence="3">2.7.13.3</ecNumber>
    </recommendedName>
    <alternativeName>
        <fullName evidence="4">Stage 0 sporulation protein A homolog</fullName>
    </alternativeName>
</protein>
<evidence type="ECO:0000259" key="15">
    <source>
        <dbReference type="PROSITE" id="PS50110"/>
    </source>
</evidence>
<evidence type="ECO:0000256" key="13">
    <source>
        <dbReference type="SAM" id="Phobius"/>
    </source>
</evidence>
<dbReference type="SUPFAM" id="SSF52172">
    <property type="entry name" value="CheY-like"/>
    <property type="match status" value="2"/>
</dbReference>
<dbReference type="Gene3D" id="1.10.287.130">
    <property type="match status" value="1"/>
</dbReference>
<dbReference type="Pfam" id="PF00512">
    <property type="entry name" value="HisKA"/>
    <property type="match status" value="1"/>
</dbReference>
<evidence type="ECO:0000256" key="9">
    <source>
        <dbReference type="ARBA" id="ARBA00024867"/>
    </source>
</evidence>
<dbReference type="InterPro" id="IPR036097">
    <property type="entry name" value="HisK_dim/P_sf"/>
</dbReference>
<keyword evidence="5 11" id="KW-0597">Phosphoprotein</keyword>
<dbReference type="InterPro" id="IPR000700">
    <property type="entry name" value="PAS-assoc_C"/>
</dbReference>
<evidence type="ECO:0000313" key="19">
    <source>
        <dbReference type="Proteomes" id="UP001065549"/>
    </source>
</evidence>
<feature type="domain" description="PAS" evidence="16">
    <location>
        <begin position="312"/>
        <end position="386"/>
    </location>
</feature>
<dbReference type="PROSITE" id="PS50112">
    <property type="entry name" value="PAS"/>
    <property type="match status" value="1"/>
</dbReference>
<dbReference type="InterPro" id="IPR003661">
    <property type="entry name" value="HisK_dim/P_dom"/>
</dbReference>
<dbReference type="PROSITE" id="PS50110">
    <property type="entry name" value="RESPONSE_REGULATORY"/>
    <property type="match status" value="2"/>
</dbReference>
<dbReference type="Gene3D" id="3.40.50.2300">
    <property type="match status" value="2"/>
</dbReference>
<gene>
    <name evidence="18" type="ORF">OBO34_06770</name>
</gene>
<proteinExistence type="inferred from homology"/>
<keyword evidence="8" id="KW-0902">Two-component regulatory system</keyword>
<dbReference type="PROSITE" id="PS50109">
    <property type="entry name" value="HIS_KIN"/>
    <property type="match status" value="1"/>
</dbReference>
<comment type="function">
    <text evidence="9">May play the central regulatory role in sporulation. It may be an element of the effector pathway responsible for the activation of sporulation genes in response to nutritional stress. Spo0A may act in concert with spo0H (a sigma factor) to control the expression of some genes that are critical to the sporulation process.</text>
</comment>
<dbReference type="Proteomes" id="UP001065549">
    <property type="component" value="Unassembled WGS sequence"/>
</dbReference>
<dbReference type="Pfam" id="PF08447">
    <property type="entry name" value="PAS_3"/>
    <property type="match status" value="1"/>
</dbReference>
<dbReference type="PANTHER" id="PTHR43047">
    <property type="entry name" value="TWO-COMPONENT HISTIDINE PROTEIN KINASE"/>
    <property type="match status" value="1"/>
</dbReference>
<keyword evidence="13" id="KW-0472">Membrane</keyword>
<evidence type="ECO:0000259" key="16">
    <source>
        <dbReference type="PROSITE" id="PS50112"/>
    </source>
</evidence>
<dbReference type="PRINTS" id="PR00344">
    <property type="entry name" value="BCTRLSENSOR"/>
</dbReference>
<evidence type="ECO:0000256" key="7">
    <source>
        <dbReference type="ARBA" id="ARBA00022777"/>
    </source>
</evidence>
<dbReference type="SMART" id="SM00448">
    <property type="entry name" value="REC"/>
    <property type="match status" value="2"/>
</dbReference>
<dbReference type="Pfam" id="PF00072">
    <property type="entry name" value="Response_reg"/>
    <property type="match status" value="2"/>
</dbReference>
<evidence type="ECO:0000313" key="18">
    <source>
        <dbReference type="EMBL" id="MCU7378054.1"/>
    </source>
</evidence>
<keyword evidence="19" id="KW-1185">Reference proteome</keyword>
<dbReference type="InterPro" id="IPR001789">
    <property type="entry name" value="Sig_transdc_resp-reg_receiver"/>
</dbReference>
<evidence type="ECO:0000256" key="3">
    <source>
        <dbReference type="ARBA" id="ARBA00012438"/>
    </source>
</evidence>
<evidence type="ECO:0000256" key="10">
    <source>
        <dbReference type="ARBA" id="ARBA00074306"/>
    </source>
</evidence>
<evidence type="ECO:0000256" key="2">
    <source>
        <dbReference type="ARBA" id="ARBA00006402"/>
    </source>
</evidence>
<evidence type="ECO:0000256" key="8">
    <source>
        <dbReference type="ARBA" id="ARBA00023012"/>
    </source>
</evidence>
<comment type="caution">
    <text evidence="18">The sequence shown here is derived from an EMBL/GenBank/DDBJ whole genome shotgun (WGS) entry which is preliminary data.</text>
</comment>
<evidence type="ECO:0000259" key="17">
    <source>
        <dbReference type="PROSITE" id="PS50113"/>
    </source>
</evidence>
<feature type="modified residue" description="4-aspartylphosphate" evidence="11">
    <location>
        <position position="1033"/>
    </location>
</feature>
<accession>A0A9J6QVF5</accession>
<evidence type="ECO:0000256" key="5">
    <source>
        <dbReference type="ARBA" id="ARBA00022553"/>
    </source>
</evidence>
<dbReference type="GO" id="GO:0000155">
    <property type="term" value="F:phosphorelay sensor kinase activity"/>
    <property type="evidence" value="ECO:0007669"/>
    <property type="project" value="InterPro"/>
</dbReference>
<dbReference type="SMART" id="SM00388">
    <property type="entry name" value="HisKA"/>
    <property type="match status" value="1"/>
</dbReference>
<feature type="domain" description="Histidine kinase" evidence="14">
    <location>
        <begin position="602"/>
        <end position="826"/>
    </location>
</feature>
<feature type="domain" description="Response regulatory" evidence="15">
    <location>
        <begin position="981"/>
        <end position="1102"/>
    </location>
</feature>
<dbReference type="AlphaFoldDB" id="A0A9J6QVF5"/>
<feature type="transmembrane region" description="Helical" evidence="13">
    <location>
        <begin position="276"/>
        <end position="300"/>
    </location>
</feature>
<dbReference type="CDD" id="cd17546">
    <property type="entry name" value="REC_hyHK_CKI1_RcsC-like"/>
    <property type="match status" value="2"/>
</dbReference>
<reference evidence="18" key="1">
    <citation type="submission" date="2022-09" db="EMBL/GenBank/DDBJ databases">
        <title>Culturomic study of gut microbiota in children with autism spectrum disorder.</title>
        <authorList>
            <person name="Efimov B.A."/>
            <person name="Chaplin A.V."/>
            <person name="Sokolova S.R."/>
            <person name="Pikina A.P."/>
            <person name="Korzhanova M."/>
            <person name="Belova V."/>
            <person name="Korostin D."/>
        </authorList>
    </citation>
    <scope>NUCLEOTIDE SEQUENCE</scope>
    <source>
        <strain evidence="18">ASD5510</strain>
    </source>
</reference>
<dbReference type="SMART" id="SM00091">
    <property type="entry name" value="PAS"/>
    <property type="match status" value="1"/>
</dbReference>